<dbReference type="Proteomes" id="UP001218188">
    <property type="component" value="Unassembled WGS sequence"/>
</dbReference>
<evidence type="ECO:0000256" key="2">
    <source>
        <dbReference type="SAM" id="Phobius"/>
    </source>
</evidence>
<dbReference type="PANTHER" id="PTHR12286">
    <property type="entry name" value="SACCHAROPINE DEHYDROGENASE-LIKE OXIDOREDUCTASE"/>
    <property type="match status" value="1"/>
</dbReference>
<comment type="caution">
    <text evidence="4">The sequence shown here is derived from an EMBL/GenBank/DDBJ whole genome shotgun (WGS) entry which is preliminary data.</text>
</comment>
<evidence type="ECO:0000256" key="1">
    <source>
        <dbReference type="ARBA" id="ARBA00038048"/>
    </source>
</evidence>
<protein>
    <submittedName>
        <fullName evidence="4">Saccharopine dehydrogenase-domain-containing protein</fullName>
    </submittedName>
</protein>
<keyword evidence="2" id="KW-1133">Transmembrane helix</keyword>
<dbReference type="AlphaFoldDB" id="A0AAD6ST15"/>
<proteinExistence type="inferred from homology"/>
<keyword evidence="2" id="KW-0472">Membrane</keyword>
<dbReference type="GO" id="GO:0005886">
    <property type="term" value="C:plasma membrane"/>
    <property type="evidence" value="ECO:0007669"/>
    <property type="project" value="TreeGrafter"/>
</dbReference>
<feature type="transmembrane region" description="Helical" evidence="2">
    <location>
        <begin position="286"/>
        <end position="309"/>
    </location>
</feature>
<dbReference type="EMBL" id="JARJCM010000065">
    <property type="protein sequence ID" value="KAJ7033403.1"/>
    <property type="molecule type" value="Genomic_DNA"/>
</dbReference>
<evidence type="ECO:0000259" key="3">
    <source>
        <dbReference type="Pfam" id="PF03435"/>
    </source>
</evidence>
<accession>A0AAD6ST15</accession>
<dbReference type="InterPro" id="IPR036291">
    <property type="entry name" value="NAD(P)-bd_dom_sf"/>
</dbReference>
<keyword evidence="5" id="KW-1185">Reference proteome</keyword>
<dbReference type="GO" id="GO:0005811">
    <property type="term" value="C:lipid droplet"/>
    <property type="evidence" value="ECO:0007669"/>
    <property type="project" value="TreeGrafter"/>
</dbReference>
<keyword evidence="2" id="KW-0812">Transmembrane</keyword>
<organism evidence="4 5">
    <name type="scientific">Mycena alexandri</name>
    <dbReference type="NCBI Taxonomy" id="1745969"/>
    <lineage>
        <taxon>Eukaryota</taxon>
        <taxon>Fungi</taxon>
        <taxon>Dikarya</taxon>
        <taxon>Basidiomycota</taxon>
        <taxon>Agaricomycotina</taxon>
        <taxon>Agaricomycetes</taxon>
        <taxon>Agaricomycetidae</taxon>
        <taxon>Agaricales</taxon>
        <taxon>Marasmiineae</taxon>
        <taxon>Mycenaceae</taxon>
        <taxon>Mycena</taxon>
    </lineage>
</organism>
<gene>
    <name evidence="4" type="ORF">C8F04DRAFT_1354380</name>
</gene>
<dbReference type="InterPro" id="IPR005097">
    <property type="entry name" value="Sacchrp_dh_NADP-bd"/>
</dbReference>
<dbReference type="InterPro" id="IPR051276">
    <property type="entry name" value="Saccharopine_DH-like_oxidrdct"/>
</dbReference>
<dbReference type="PANTHER" id="PTHR12286:SF5">
    <property type="entry name" value="SACCHAROPINE DEHYDROGENASE-LIKE OXIDOREDUCTASE"/>
    <property type="match status" value="1"/>
</dbReference>
<sequence>MSAKPSVLVLGATGFTGKLITKYLASHRDSAAFTLALGARSKARLDELVANLDLGTAVQLHVVDVTSPAQLDEVVASVTVVINTVGPFWTWGTPVVNACVRHGIHYVDLTGETPWIKRVINMFHYSATKTGAIIVPSSGFDSVPADIINFLASKTLREFSNEPVDIDTSVSAYVLKGGVSGGTISTGLTGLTIPKNERRMASFEYSLSPALGAPPLPRRLVHRLFLPDTRRTLIGAFYFMSPTNRALVQRSWGLFETESQKDRTLPHYGPAFKYDEFMVTGGPVSAVLLTLGMVIGFGAFMISPLRWFLQKLLPKSGEGPSPSVQKNGFLKVTNITTAVASPARPAPLQVKTIMTGQGDPGYSLTAVLISEAALSLALTPTDKLPPLARRGGVLTPATALGDLYVERLVASGRVTFESKIVSTEVMLPRLATPGR</sequence>
<dbReference type="Gene3D" id="3.40.50.720">
    <property type="entry name" value="NAD(P)-binding Rossmann-like Domain"/>
    <property type="match status" value="1"/>
</dbReference>
<dbReference type="Pfam" id="PF03435">
    <property type="entry name" value="Sacchrp_dh_NADP"/>
    <property type="match status" value="1"/>
</dbReference>
<comment type="similarity">
    <text evidence="1">Belongs to the saccharopine dehydrogenase family.</text>
</comment>
<dbReference type="GO" id="GO:0005739">
    <property type="term" value="C:mitochondrion"/>
    <property type="evidence" value="ECO:0007669"/>
    <property type="project" value="TreeGrafter"/>
</dbReference>
<dbReference type="GO" id="GO:0009247">
    <property type="term" value="P:glycolipid biosynthetic process"/>
    <property type="evidence" value="ECO:0007669"/>
    <property type="project" value="TreeGrafter"/>
</dbReference>
<reference evidence="4" key="1">
    <citation type="submission" date="2023-03" db="EMBL/GenBank/DDBJ databases">
        <title>Massive genome expansion in bonnet fungi (Mycena s.s.) driven by repeated elements and novel gene families across ecological guilds.</title>
        <authorList>
            <consortium name="Lawrence Berkeley National Laboratory"/>
            <person name="Harder C.B."/>
            <person name="Miyauchi S."/>
            <person name="Viragh M."/>
            <person name="Kuo A."/>
            <person name="Thoen E."/>
            <person name="Andreopoulos B."/>
            <person name="Lu D."/>
            <person name="Skrede I."/>
            <person name="Drula E."/>
            <person name="Henrissat B."/>
            <person name="Morin E."/>
            <person name="Kohler A."/>
            <person name="Barry K."/>
            <person name="LaButti K."/>
            <person name="Morin E."/>
            <person name="Salamov A."/>
            <person name="Lipzen A."/>
            <person name="Mereny Z."/>
            <person name="Hegedus B."/>
            <person name="Baldrian P."/>
            <person name="Stursova M."/>
            <person name="Weitz H."/>
            <person name="Taylor A."/>
            <person name="Grigoriev I.V."/>
            <person name="Nagy L.G."/>
            <person name="Martin F."/>
            <person name="Kauserud H."/>
        </authorList>
    </citation>
    <scope>NUCLEOTIDE SEQUENCE</scope>
    <source>
        <strain evidence="4">CBHHK200</strain>
    </source>
</reference>
<name>A0AAD6ST15_9AGAR</name>
<feature type="domain" description="Saccharopine dehydrogenase NADP binding" evidence="3">
    <location>
        <begin position="7"/>
        <end position="117"/>
    </location>
</feature>
<dbReference type="SUPFAM" id="SSF51735">
    <property type="entry name" value="NAD(P)-binding Rossmann-fold domains"/>
    <property type="match status" value="1"/>
</dbReference>
<evidence type="ECO:0000313" key="4">
    <source>
        <dbReference type="EMBL" id="KAJ7033403.1"/>
    </source>
</evidence>
<evidence type="ECO:0000313" key="5">
    <source>
        <dbReference type="Proteomes" id="UP001218188"/>
    </source>
</evidence>